<protein>
    <submittedName>
        <fullName evidence="3">Uncharacterized protein</fullName>
    </submittedName>
</protein>
<evidence type="ECO:0000313" key="4">
    <source>
        <dbReference type="Proteomes" id="UP000663870"/>
    </source>
</evidence>
<accession>A0A815KMC0</accession>
<evidence type="ECO:0000313" key="3">
    <source>
        <dbReference type="EMBL" id="CAF1395017.1"/>
    </source>
</evidence>
<name>A0A815KMC0_9BILA</name>
<dbReference type="AlphaFoldDB" id="A0A815KMC0"/>
<dbReference type="Proteomes" id="UP000663854">
    <property type="component" value="Unassembled WGS sequence"/>
</dbReference>
<evidence type="ECO:0000256" key="1">
    <source>
        <dbReference type="SAM" id="MobiDB-lite"/>
    </source>
</evidence>
<organism evidence="3 4">
    <name type="scientific">Rotaria sordida</name>
    <dbReference type="NCBI Taxonomy" id="392033"/>
    <lineage>
        <taxon>Eukaryota</taxon>
        <taxon>Metazoa</taxon>
        <taxon>Spiralia</taxon>
        <taxon>Gnathifera</taxon>
        <taxon>Rotifera</taxon>
        <taxon>Eurotatoria</taxon>
        <taxon>Bdelloidea</taxon>
        <taxon>Philodinida</taxon>
        <taxon>Philodinidae</taxon>
        <taxon>Rotaria</taxon>
    </lineage>
</organism>
<dbReference type="EMBL" id="CAJNOH010000953">
    <property type="protein sequence ID" value="CAF1153834.1"/>
    <property type="molecule type" value="Genomic_DNA"/>
</dbReference>
<keyword evidence="4" id="KW-1185">Reference proteome</keyword>
<feature type="compositionally biased region" description="Polar residues" evidence="1">
    <location>
        <begin position="88"/>
        <end position="103"/>
    </location>
</feature>
<comment type="caution">
    <text evidence="3">The sequence shown here is derived from an EMBL/GenBank/DDBJ whole genome shotgun (WGS) entry which is preliminary data.</text>
</comment>
<dbReference type="Proteomes" id="UP000663870">
    <property type="component" value="Unassembled WGS sequence"/>
</dbReference>
<feature type="region of interest" description="Disordered" evidence="1">
    <location>
        <begin position="1"/>
        <end position="110"/>
    </location>
</feature>
<gene>
    <name evidence="3" type="ORF">JXQ802_LOCUS34413</name>
    <name evidence="2" type="ORF">PYM288_LOCUS22371</name>
</gene>
<evidence type="ECO:0000313" key="2">
    <source>
        <dbReference type="EMBL" id="CAF1153834.1"/>
    </source>
</evidence>
<dbReference type="EMBL" id="CAJNOL010001634">
    <property type="protein sequence ID" value="CAF1395017.1"/>
    <property type="molecule type" value="Genomic_DNA"/>
</dbReference>
<reference evidence="3" key="1">
    <citation type="submission" date="2021-02" db="EMBL/GenBank/DDBJ databases">
        <authorList>
            <person name="Nowell W R."/>
        </authorList>
    </citation>
    <scope>NUCLEOTIDE SEQUENCE</scope>
</reference>
<sequence>MFTGQHPSQGLPIGGKGGHGEVPSSGAGLGDGPGLGGEGGRDGGPPHLWSATLEESGWFGRGGSGLIESPEPVPPLVHFLEHQRHGKQQTPTTFETSTGQHPSESLPIEG</sequence>
<proteinExistence type="predicted"/>
<feature type="compositionally biased region" description="Gly residues" evidence="1">
    <location>
        <begin position="27"/>
        <end position="38"/>
    </location>
</feature>